<dbReference type="EMBL" id="CM045758">
    <property type="protein sequence ID" value="KAI8031483.1"/>
    <property type="molecule type" value="Genomic_DNA"/>
</dbReference>
<comment type="caution">
    <text evidence="1">The sequence shown here is derived from an EMBL/GenBank/DDBJ whole genome shotgun (WGS) entry which is preliminary data.</text>
</comment>
<evidence type="ECO:0000313" key="1">
    <source>
        <dbReference type="EMBL" id="KAI8031483.1"/>
    </source>
</evidence>
<proteinExistence type="predicted"/>
<sequence length="171" mass="18992">MLSLWQQRKRTCERKKQSEGKIATIVGGRRMEKRSYRSSSSSSDLQEGPEKSICPAVAVLNLRVRCCTASIWTARVTRKKLCQRCHREILGEPGPEPELDLDEHLHRSSGGFCELTPWNSTSSWPSGGSMVVSFGSVVYILGGRISNTATNIGWLLSPDVSYFETNSPEKG</sequence>
<evidence type="ECO:0000313" key="2">
    <source>
        <dbReference type="Proteomes" id="UP001060215"/>
    </source>
</evidence>
<reference evidence="1 2" key="1">
    <citation type="journal article" date="2022" name="Plant J.">
        <title>Chromosome-level genome of Camellia lanceoleosa provides a valuable resource for understanding genome evolution and self-incompatibility.</title>
        <authorList>
            <person name="Gong W."/>
            <person name="Xiao S."/>
            <person name="Wang L."/>
            <person name="Liao Z."/>
            <person name="Chang Y."/>
            <person name="Mo W."/>
            <person name="Hu G."/>
            <person name="Li W."/>
            <person name="Zhao G."/>
            <person name="Zhu H."/>
            <person name="Hu X."/>
            <person name="Ji K."/>
            <person name="Xiang X."/>
            <person name="Song Q."/>
            <person name="Yuan D."/>
            <person name="Jin S."/>
            <person name="Zhang L."/>
        </authorList>
    </citation>
    <scope>NUCLEOTIDE SEQUENCE [LARGE SCALE GENOMIC DNA]</scope>
    <source>
        <strain evidence="1">SQ_2022a</strain>
    </source>
</reference>
<name>A0ACC0J222_9ERIC</name>
<organism evidence="1 2">
    <name type="scientific">Camellia lanceoleosa</name>
    <dbReference type="NCBI Taxonomy" id="1840588"/>
    <lineage>
        <taxon>Eukaryota</taxon>
        <taxon>Viridiplantae</taxon>
        <taxon>Streptophyta</taxon>
        <taxon>Embryophyta</taxon>
        <taxon>Tracheophyta</taxon>
        <taxon>Spermatophyta</taxon>
        <taxon>Magnoliopsida</taxon>
        <taxon>eudicotyledons</taxon>
        <taxon>Gunneridae</taxon>
        <taxon>Pentapetalae</taxon>
        <taxon>asterids</taxon>
        <taxon>Ericales</taxon>
        <taxon>Theaceae</taxon>
        <taxon>Camellia</taxon>
    </lineage>
</organism>
<gene>
    <name evidence="1" type="ORF">LOK49_LG01G03466</name>
</gene>
<protein>
    <submittedName>
        <fullName evidence="1">Uncharacterized protein</fullName>
    </submittedName>
</protein>
<keyword evidence="2" id="KW-1185">Reference proteome</keyword>
<accession>A0ACC0J222</accession>
<dbReference type="Proteomes" id="UP001060215">
    <property type="component" value="Chromosome 1"/>
</dbReference>